<dbReference type="PROSITE" id="PS51257">
    <property type="entry name" value="PROKAR_LIPOPROTEIN"/>
    <property type="match status" value="1"/>
</dbReference>
<dbReference type="InterPro" id="IPR010131">
    <property type="entry name" value="MdtP/NodT-like"/>
</dbReference>
<keyword evidence="6" id="KW-0998">Cell outer membrane</keyword>
<gene>
    <name evidence="9" type="ORF">FAS41_13625</name>
</gene>
<comment type="similarity">
    <text evidence="1 8">Belongs to the outer membrane factor (OMF) (TC 1.B.17) family.</text>
</comment>
<dbReference type="PANTHER" id="PTHR30203">
    <property type="entry name" value="OUTER MEMBRANE CATION EFFLUX PROTEIN"/>
    <property type="match status" value="1"/>
</dbReference>
<name>A0A5R9R5Y5_9PSED</name>
<dbReference type="AlphaFoldDB" id="A0A5R9R5Y5"/>
<dbReference type="OrthoDB" id="9770517at2"/>
<dbReference type="GO" id="GO:0015562">
    <property type="term" value="F:efflux transmembrane transporter activity"/>
    <property type="evidence" value="ECO:0007669"/>
    <property type="project" value="InterPro"/>
</dbReference>
<dbReference type="InterPro" id="IPR003423">
    <property type="entry name" value="OMP_efflux"/>
</dbReference>
<evidence type="ECO:0000256" key="6">
    <source>
        <dbReference type="ARBA" id="ARBA00023237"/>
    </source>
</evidence>
<comment type="caution">
    <text evidence="9">The sequence shown here is derived from an EMBL/GenBank/DDBJ whole genome shotgun (WGS) entry which is preliminary data.</text>
</comment>
<keyword evidence="5 8" id="KW-0564">Palmitate</keyword>
<evidence type="ECO:0000256" key="7">
    <source>
        <dbReference type="ARBA" id="ARBA00023288"/>
    </source>
</evidence>
<dbReference type="Proteomes" id="UP000306635">
    <property type="component" value="Unassembled WGS sequence"/>
</dbReference>
<dbReference type="Pfam" id="PF02321">
    <property type="entry name" value="OEP"/>
    <property type="match status" value="2"/>
</dbReference>
<keyword evidence="8" id="KW-0732">Signal</keyword>
<evidence type="ECO:0000313" key="10">
    <source>
        <dbReference type="Proteomes" id="UP000306635"/>
    </source>
</evidence>
<comment type="subcellular location">
    <subcellularLocation>
        <location evidence="8">Cell outer membrane</location>
        <topology evidence="8">Lipid-anchor</topology>
    </subcellularLocation>
</comment>
<keyword evidence="3 8" id="KW-0812">Transmembrane</keyword>
<dbReference type="EMBL" id="SWDV01000013">
    <property type="protein sequence ID" value="TLX77346.1"/>
    <property type="molecule type" value="Genomic_DNA"/>
</dbReference>
<keyword evidence="7 8" id="KW-0449">Lipoprotein</keyword>
<evidence type="ECO:0000256" key="2">
    <source>
        <dbReference type="ARBA" id="ARBA00022452"/>
    </source>
</evidence>
<keyword evidence="4 8" id="KW-0472">Membrane</keyword>
<evidence type="ECO:0000256" key="1">
    <source>
        <dbReference type="ARBA" id="ARBA00007613"/>
    </source>
</evidence>
<reference evidence="9 10" key="1">
    <citation type="submission" date="2019-04" db="EMBL/GenBank/DDBJ databases">
        <authorList>
            <person name="Li M."/>
        </authorList>
    </citation>
    <scope>NUCLEOTIDE SEQUENCE [LARGE SCALE GENOMIC DNA]</scope>
    <source>
        <strain evidence="9 10">LAM1902</strain>
    </source>
</reference>
<dbReference type="NCBIfam" id="TIGR01845">
    <property type="entry name" value="outer_NodT"/>
    <property type="match status" value="1"/>
</dbReference>
<feature type="chain" id="PRO_5024501627" evidence="8">
    <location>
        <begin position="21"/>
        <end position="500"/>
    </location>
</feature>
<organism evidence="9 10">
    <name type="scientific">Pseudomonas nicosulfuronedens</name>
    <dbReference type="NCBI Taxonomy" id="2571105"/>
    <lineage>
        <taxon>Bacteria</taxon>
        <taxon>Pseudomonadati</taxon>
        <taxon>Pseudomonadota</taxon>
        <taxon>Gammaproteobacteria</taxon>
        <taxon>Pseudomonadales</taxon>
        <taxon>Pseudomonadaceae</taxon>
        <taxon>Pseudomonas</taxon>
    </lineage>
</organism>
<accession>A0A5R9R5Y5</accession>
<evidence type="ECO:0000256" key="3">
    <source>
        <dbReference type="ARBA" id="ARBA00022692"/>
    </source>
</evidence>
<keyword evidence="2 8" id="KW-1134">Transmembrane beta strand</keyword>
<proteinExistence type="inferred from homology"/>
<dbReference type="Gene3D" id="1.20.1600.10">
    <property type="entry name" value="Outer membrane efflux proteins (OEP)"/>
    <property type="match status" value="1"/>
</dbReference>
<dbReference type="GO" id="GO:0009279">
    <property type="term" value="C:cell outer membrane"/>
    <property type="evidence" value="ECO:0007669"/>
    <property type="project" value="UniProtKB-SubCell"/>
</dbReference>
<dbReference type="Gene3D" id="2.20.200.10">
    <property type="entry name" value="Outer membrane efflux proteins (OEP)"/>
    <property type="match status" value="1"/>
</dbReference>
<evidence type="ECO:0000256" key="5">
    <source>
        <dbReference type="ARBA" id="ARBA00023139"/>
    </source>
</evidence>
<dbReference type="SUPFAM" id="SSF56954">
    <property type="entry name" value="Outer membrane efflux proteins (OEP)"/>
    <property type="match status" value="1"/>
</dbReference>
<protein>
    <submittedName>
        <fullName evidence="9">Efflux transporter outer membrane subunit</fullName>
    </submittedName>
</protein>
<keyword evidence="10" id="KW-1185">Reference proteome</keyword>
<dbReference type="PANTHER" id="PTHR30203:SF25">
    <property type="entry name" value="OUTER MEMBRANE PROTEIN-RELATED"/>
    <property type="match status" value="1"/>
</dbReference>
<evidence type="ECO:0000313" key="9">
    <source>
        <dbReference type="EMBL" id="TLX77346.1"/>
    </source>
</evidence>
<sequence>MNLTSRFVSLALLGSSLAGCAVGPDYEAPKTQTPVSWQAAHSGSGQLHPAEGATRLSEDWWSLFNDPVLNNLQRRADKASPDLNTAVLRFAQSRMQRQMVAAQRGVDVNASAAVNRQRLSENGSNALMIQRIAPTGDSDQIAKVLAEPFTLYQAGFDASWEPDLWGRIRRSIEAADASVAAQQAMFEETRLGVSAELARSYFELRGVQQQIAVARQDITATEESMQLIQVRADGGLVDDFDVERQRGQLAELRSSLPQLQASESAAINQIGVLIGAEPGSLRDDLMPVEQAEPQTPDLSLGLPSEVARRRPDIRAAEAQLHAATANIGVAVADLYPTIRLGANFGYESVEDSQFGDWGSRTWAVGPSLSLPIFDNGRRRSQINLRKLEQQEAAVSYQQTVLKAWQEVDDALTHYGAERQRNQRLQEKLRSSDIAYGMAKARYAGGMTDFLVELDAQRAYLQSRRDVVDSNTQLRLTLIALCKALGGGTPAPAAEVSLSGR</sequence>
<dbReference type="RefSeq" id="WP_138523035.1">
    <property type="nucleotide sequence ID" value="NZ_JAOCBK010000007.1"/>
</dbReference>
<evidence type="ECO:0000256" key="8">
    <source>
        <dbReference type="RuleBase" id="RU362097"/>
    </source>
</evidence>
<evidence type="ECO:0000256" key="4">
    <source>
        <dbReference type="ARBA" id="ARBA00023136"/>
    </source>
</evidence>
<feature type="signal peptide" evidence="8">
    <location>
        <begin position="1"/>
        <end position="20"/>
    </location>
</feature>